<feature type="transmembrane region" description="Helical" evidence="1">
    <location>
        <begin position="7"/>
        <end position="33"/>
    </location>
</feature>
<dbReference type="Proteomes" id="UP001140258">
    <property type="component" value="Unassembled WGS sequence"/>
</dbReference>
<evidence type="ECO:0000313" key="3">
    <source>
        <dbReference type="Proteomes" id="UP001140258"/>
    </source>
</evidence>
<dbReference type="RefSeq" id="WP_209631756.1">
    <property type="nucleotide sequence ID" value="NZ_JANUCQ010000002.1"/>
</dbReference>
<evidence type="ECO:0000313" key="2">
    <source>
        <dbReference type="EMBL" id="MCS3922260.1"/>
    </source>
</evidence>
<keyword evidence="1" id="KW-0812">Transmembrane</keyword>
<name>A0ABT2EWM7_METVO</name>
<proteinExistence type="predicted"/>
<dbReference type="EMBL" id="JANUCQ010000002">
    <property type="protein sequence ID" value="MCS3922260.1"/>
    <property type="molecule type" value="Genomic_DNA"/>
</dbReference>
<keyword evidence="3" id="KW-1185">Reference proteome</keyword>
<accession>A0ABT2EWM7</accession>
<evidence type="ECO:0000256" key="1">
    <source>
        <dbReference type="SAM" id="Phobius"/>
    </source>
</evidence>
<protein>
    <submittedName>
        <fullName evidence="2">Uncharacterized protein</fullName>
    </submittedName>
</protein>
<keyword evidence="1" id="KW-1133">Transmembrane helix</keyword>
<organism evidence="2 3">
    <name type="scientific">Methanococcus voltae PS</name>
    <dbReference type="NCBI Taxonomy" id="523842"/>
    <lineage>
        <taxon>Archaea</taxon>
        <taxon>Methanobacteriati</taxon>
        <taxon>Methanobacteriota</taxon>
        <taxon>Methanomada group</taxon>
        <taxon>Methanococci</taxon>
        <taxon>Methanococcales</taxon>
        <taxon>Methanococcaceae</taxon>
        <taxon>Methanococcus</taxon>
    </lineage>
</organism>
<gene>
    <name evidence="2" type="ORF">M2325_000945</name>
</gene>
<comment type="caution">
    <text evidence="2">The sequence shown here is derived from an EMBL/GenBank/DDBJ whole genome shotgun (WGS) entry which is preliminary data.</text>
</comment>
<sequence length="294" mass="33346">MKFASKLLIKLGIVLIILILGIATIGYLSGAFFGPEKSTKSIVDNSPYPEFLYVDKEVATDFINDSMNISISPSMLFFVDSVYINLDNSTIEDSSMMENNDSNNINDSNNNTNSENKTEIAIKTPLWFVGYLFAGDDISIENGYIFINSKHFGKPDFNYSYEEYNGLMEGNIVVYSEETLIILNSDEKYNYMQMVFKNTNDYAKYLNETKAQDEDLFAIDWTTVGLGVKLNSTLQYNGDYVVETSVFNKSSISDNIDYLKLQKLQKIEEKFSYGGHNISDLGFLLNNSSNEEYN</sequence>
<keyword evidence="1" id="KW-0472">Membrane</keyword>
<reference evidence="2" key="1">
    <citation type="submission" date="2022-08" db="EMBL/GenBank/DDBJ databases">
        <title>Genomic Encyclopedia of Type Strains, Phase V (KMG-V): Genome sequencing to study the core and pangenomes of soil and plant-associated prokaryotes.</title>
        <authorList>
            <person name="Whitman W."/>
        </authorList>
    </citation>
    <scope>NUCLEOTIDE SEQUENCE</scope>
    <source>
        <strain evidence="2">PS</strain>
    </source>
</reference>